<protein>
    <recommendedName>
        <fullName evidence="2">DUF6532 domain-containing protein</fullName>
    </recommendedName>
</protein>
<feature type="compositionally biased region" description="Acidic residues" evidence="1">
    <location>
        <begin position="527"/>
        <end position="536"/>
    </location>
</feature>
<dbReference type="HOGENOM" id="CLU_508158_0_0_1"/>
<feature type="compositionally biased region" description="Acidic residues" evidence="1">
    <location>
        <begin position="102"/>
        <end position="114"/>
    </location>
</feature>
<proteinExistence type="predicted"/>
<organism evidence="3 4">
    <name type="scientific">Phlebiopsis gigantea (strain 11061_1 CR5-6)</name>
    <name type="common">White-rot fungus</name>
    <name type="synonym">Peniophora gigantea</name>
    <dbReference type="NCBI Taxonomy" id="745531"/>
    <lineage>
        <taxon>Eukaryota</taxon>
        <taxon>Fungi</taxon>
        <taxon>Dikarya</taxon>
        <taxon>Basidiomycota</taxon>
        <taxon>Agaricomycotina</taxon>
        <taxon>Agaricomycetes</taxon>
        <taxon>Polyporales</taxon>
        <taxon>Phanerochaetaceae</taxon>
        <taxon>Phlebiopsis</taxon>
    </lineage>
</organism>
<feature type="region of interest" description="Disordered" evidence="1">
    <location>
        <begin position="230"/>
        <end position="262"/>
    </location>
</feature>
<keyword evidence="4" id="KW-1185">Reference proteome</keyword>
<dbReference type="AlphaFoldDB" id="A0A0C3NEX9"/>
<evidence type="ECO:0000313" key="3">
    <source>
        <dbReference type="EMBL" id="KIP03214.1"/>
    </source>
</evidence>
<dbReference type="OrthoDB" id="3268553at2759"/>
<feature type="region of interest" description="Disordered" evidence="1">
    <location>
        <begin position="99"/>
        <end position="167"/>
    </location>
</feature>
<dbReference type="InterPro" id="IPR045341">
    <property type="entry name" value="DUF6532"/>
</dbReference>
<dbReference type="Pfam" id="PF20149">
    <property type="entry name" value="DUF6532"/>
    <property type="match status" value="1"/>
</dbReference>
<feature type="region of interest" description="Disordered" evidence="1">
    <location>
        <begin position="499"/>
        <end position="536"/>
    </location>
</feature>
<evidence type="ECO:0000256" key="1">
    <source>
        <dbReference type="SAM" id="MobiDB-lite"/>
    </source>
</evidence>
<name>A0A0C3NEX9_PHLG1</name>
<reference evidence="3 4" key="1">
    <citation type="journal article" date="2014" name="PLoS Genet.">
        <title>Analysis of the Phlebiopsis gigantea genome, transcriptome and secretome provides insight into its pioneer colonization strategies of wood.</title>
        <authorList>
            <person name="Hori C."/>
            <person name="Ishida T."/>
            <person name="Igarashi K."/>
            <person name="Samejima M."/>
            <person name="Suzuki H."/>
            <person name="Master E."/>
            <person name="Ferreira P."/>
            <person name="Ruiz-Duenas F.J."/>
            <person name="Held B."/>
            <person name="Canessa P."/>
            <person name="Larrondo L.F."/>
            <person name="Schmoll M."/>
            <person name="Druzhinina I.S."/>
            <person name="Kubicek C.P."/>
            <person name="Gaskell J.A."/>
            <person name="Kersten P."/>
            <person name="St John F."/>
            <person name="Glasner J."/>
            <person name="Sabat G."/>
            <person name="Splinter BonDurant S."/>
            <person name="Syed K."/>
            <person name="Yadav J."/>
            <person name="Mgbeahuruike A.C."/>
            <person name="Kovalchuk A."/>
            <person name="Asiegbu F.O."/>
            <person name="Lackner G."/>
            <person name="Hoffmeister D."/>
            <person name="Rencoret J."/>
            <person name="Gutierrez A."/>
            <person name="Sun H."/>
            <person name="Lindquist E."/>
            <person name="Barry K."/>
            <person name="Riley R."/>
            <person name="Grigoriev I.V."/>
            <person name="Henrissat B."/>
            <person name="Kues U."/>
            <person name="Berka R.M."/>
            <person name="Martinez A.T."/>
            <person name="Covert S.F."/>
            <person name="Blanchette R.A."/>
            <person name="Cullen D."/>
        </authorList>
    </citation>
    <scope>NUCLEOTIDE SEQUENCE [LARGE SCALE GENOMIC DNA]</scope>
    <source>
        <strain evidence="3 4">11061_1 CR5-6</strain>
    </source>
</reference>
<accession>A0A0C3NEX9</accession>
<dbReference type="STRING" id="745531.A0A0C3NEX9"/>
<feature type="compositionally biased region" description="Basic and acidic residues" evidence="1">
    <location>
        <begin position="502"/>
        <end position="518"/>
    </location>
</feature>
<dbReference type="EMBL" id="KN840627">
    <property type="protein sequence ID" value="KIP03214.1"/>
    <property type="molecule type" value="Genomic_DNA"/>
</dbReference>
<gene>
    <name evidence="3" type="ORF">PHLGIDRAFT_16008</name>
</gene>
<feature type="compositionally biased region" description="Polar residues" evidence="1">
    <location>
        <begin position="121"/>
        <end position="142"/>
    </location>
</feature>
<evidence type="ECO:0000259" key="2">
    <source>
        <dbReference type="Pfam" id="PF20149"/>
    </source>
</evidence>
<dbReference type="Proteomes" id="UP000053257">
    <property type="component" value="Unassembled WGS sequence"/>
</dbReference>
<feature type="domain" description="DUF6532" evidence="2">
    <location>
        <begin position="273"/>
        <end position="464"/>
    </location>
</feature>
<evidence type="ECO:0000313" key="4">
    <source>
        <dbReference type="Proteomes" id="UP000053257"/>
    </source>
</evidence>
<sequence length="536" mass="60394">MLVLESLGLDSLELEPMFRVYFYVSVGELEDEVTSQVPIEKRKLEGVGVKCSGRQLETGTMVMADNRSGLVEREDEASRVRNKQLAMTELSRRRKEMAAMQFDDDNEQEFSEEPDERRRSAQISSQPISSHARQAPTSSMYQTLAVPPPSRNLHGQHSSHTTHSHNAQSLAQLTANAGLSSEELEELRNDPDAAEDLDAMDVDVEQQAEALHTLTLVASDQSFKRKAIADQVPGASRAPKTAKTQKGGQPAVRRPGARQAAGHHRQVLKLSLAFFRNGISTVYGFMDNDQGDDMGGQCWKKACAVKNVSLEMSDNDLRLLKERGSQLRGELKTKATPIIEQGYSLLRLSPEQTKKVQRLSDHVKALLKNVSFIYRDPRTRDGIYLNGTIYNIIVRMWFHTTRYEGIKYDEYFKPAISLACIALVLTVIENVLEEYETGVWTQKEISWGNYHRRYETHLQDLEDWEAENTEWVRQWTTHLATAARKQLRINDDDTVVSGRISASDRQEASARLSMKDLESIGAPTGYESEDDSEAAS</sequence>